<evidence type="ECO:0000313" key="3">
    <source>
        <dbReference type="EMBL" id="GGP57069.1"/>
    </source>
</evidence>
<dbReference type="GO" id="GO:0006790">
    <property type="term" value="P:sulfur compound metabolic process"/>
    <property type="evidence" value="ECO:0007669"/>
    <property type="project" value="TreeGrafter"/>
</dbReference>
<dbReference type="Proteomes" id="UP000639606">
    <property type="component" value="Unassembled WGS sequence"/>
</dbReference>
<name>A0A918EDF6_9PSEU</name>
<feature type="domain" description="Oxidoreductase molybdopterin-binding" evidence="2">
    <location>
        <begin position="223"/>
        <end position="372"/>
    </location>
</feature>
<proteinExistence type="predicted"/>
<evidence type="ECO:0000313" key="4">
    <source>
        <dbReference type="Proteomes" id="UP000639606"/>
    </source>
</evidence>
<dbReference type="SUPFAM" id="SSF56524">
    <property type="entry name" value="Oxidoreductase molybdopterin-binding domain"/>
    <property type="match status" value="1"/>
</dbReference>
<dbReference type="InterPro" id="IPR000572">
    <property type="entry name" value="OxRdtase_Mopterin-bd_dom"/>
</dbReference>
<reference evidence="3" key="1">
    <citation type="journal article" date="2014" name="Int. J. Syst. Evol. Microbiol.">
        <title>Complete genome sequence of Corynebacterium casei LMG S-19264T (=DSM 44701T), isolated from a smear-ripened cheese.</title>
        <authorList>
            <consortium name="US DOE Joint Genome Institute (JGI-PGF)"/>
            <person name="Walter F."/>
            <person name="Albersmeier A."/>
            <person name="Kalinowski J."/>
            <person name="Ruckert C."/>
        </authorList>
    </citation>
    <scope>NUCLEOTIDE SEQUENCE</scope>
    <source>
        <strain evidence="3">JCM 3313</strain>
    </source>
</reference>
<feature type="transmembrane region" description="Helical" evidence="1">
    <location>
        <begin position="90"/>
        <end position="108"/>
    </location>
</feature>
<feature type="transmembrane region" description="Helical" evidence="1">
    <location>
        <begin position="114"/>
        <end position="132"/>
    </location>
</feature>
<dbReference type="GO" id="GO:0020037">
    <property type="term" value="F:heme binding"/>
    <property type="evidence" value="ECO:0007669"/>
    <property type="project" value="TreeGrafter"/>
</dbReference>
<organism evidence="3 4">
    <name type="scientific">Saccharothrix coeruleofusca</name>
    <dbReference type="NCBI Taxonomy" id="33919"/>
    <lineage>
        <taxon>Bacteria</taxon>
        <taxon>Bacillati</taxon>
        <taxon>Actinomycetota</taxon>
        <taxon>Actinomycetes</taxon>
        <taxon>Pseudonocardiales</taxon>
        <taxon>Pseudonocardiaceae</taxon>
        <taxon>Saccharothrix</taxon>
    </lineage>
</organism>
<keyword evidence="4" id="KW-1185">Reference proteome</keyword>
<reference evidence="3" key="2">
    <citation type="submission" date="2020-09" db="EMBL/GenBank/DDBJ databases">
        <authorList>
            <person name="Sun Q."/>
            <person name="Ohkuma M."/>
        </authorList>
    </citation>
    <scope>NUCLEOTIDE SEQUENCE</scope>
    <source>
        <strain evidence="3">JCM 3313</strain>
    </source>
</reference>
<feature type="transmembrane region" description="Helical" evidence="1">
    <location>
        <begin position="153"/>
        <end position="171"/>
    </location>
</feature>
<dbReference type="InterPro" id="IPR036374">
    <property type="entry name" value="OxRdtase_Mopterin-bd_sf"/>
</dbReference>
<protein>
    <submittedName>
        <fullName evidence="3">Molybdopterin-binding protein</fullName>
    </submittedName>
</protein>
<dbReference type="PANTHER" id="PTHR19372:SF7">
    <property type="entry name" value="SULFITE OXIDASE, MITOCHONDRIAL"/>
    <property type="match status" value="1"/>
</dbReference>
<dbReference type="Gene3D" id="3.90.420.10">
    <property type="entry name" value="Oxidoreductase, molybdopterin-binding domain"/>
    <property type="match status" value="1"/>
</dbReference>
<gene>
    <name evidence="3" type="ORF">GCM10010185_31720</name>
</gene>
<dbReference type="AlphaFoldDB" id="A0A918EDF6"/>
<dbReference type="Pfam" id="PF00174">
    <property type="entry name" value="Oxidored_molyb"/>
    <property type="match status" value="1"/>
</dbReference>
<comment type="caution">
    <text evidence="3">The sequence shown here is derived from an EMBL/GenBank/DDBJ whole genome shotgun (WGS) entry which is preliminary data.</text>
</comment>
<dbReference type="GO" id="GO:0043546">
    <property type="term" value="F:molybdopterin cofactor binding"/>
    <property type="evidence" value="ECO:0007669"/>
    <property type="project" value="TreeGrafter"/>
</dbReference>
<feature type="transmembrane region" description="Helical" evidence="1">
    <location>
        <begin position="64"/>
        <end position="83"/>
    </location>
</feature>
<keyword evidence="1" id="KW-0472">Membrane</keyword>
<accession>A0A918EDF6</accession>
<dbReference type="InterPro" id="IPR014756">
    <property type="entry name" value="Ig_E-set"/>
</dbReference>
<dbReference type="GO" id="GO:0008482">
    <property type="term" value="F:sulfite oxidase activity"/>
    <property type="evidence" value="ECO:0007669"/>
    <property type="project" value="TreeGrafter"/>
</dbReference>
<dbReference type="Gene3D" id="2.60.40.650">
    <property type="match status" value="1"/>
</dbReference>
<dbReference type="EMBL" id="BMRG01000005">
    <property type="protein sequence ID" value="GGP57069.1"/>
    <property type="molecule type" value="Genomic_DNA"/>
</dbReference>
<sequence>MNRWTAALVGLLGLAAALAAGHLVAALVGPSASPYLAVGDAAIDLTPQAVKDFAISAFGTHDKLVLLLGMAVVLAASAAAAGLLSRRSPLPGTVVAVVLGALGVVAVLSRPDLGQLGVLAPAASLLVGVFAFRLLHGLATRGSTPPDDARRGFLITAGAAAAAGVAGQLVGGRVDVEASRRAVGELTPARPAPAIPAGADFAADGTPTFITPNADFYRIDTALSVPRLRAEDWSLRVHGMVERELRLSYRDLRERDLVERTVTMTCVSNEVGGPYVSTADFVGVPLRDVLLEAGVRPGADQLLSTSSDGWTAGTPVDVVLEPDRGALIALGVNGEPLPVEHGFPARLVVPGLYGYVSATKWVVDLELTTFAARRAYWLERGWAERAPVKTMSRIDSPRHRSTVGARPVVAGVAWAQPHGVAGVEVRADGGPWRVAELSAEVSGSTWRMWRVELDLPPGGHTVEVRATDRAGRTQPQARLAPVPDGATGWHSVFFTVA</sequence>
<evidence type="ECO:0000256" key="1">
    <source>
        <dbReference type="SAM" id="Phobius"/>
    </source>
</evidence>
<dbReference type="RefSeq" id="WP_189224032.1">
    <property type="nucleotide sequence ID" value="NZ_BMRG01000005.1"/>
</dbReference>
<keyword evidence="1" id="KW-0812">Transmembrane</keyword>
<keyword evidence="1" id="KW-1133">Transmembrane helix</keyword>
<dbReference type="PANTHER" id="PTHR19372">
    <property type="entry name" value="SULFITE REDUCTASE"/>
    <property type="match status" value="1"/>
</dbReference>
<dbReference type="SUPFAM" id="SSF81296">
    <property type="entry name" value="E set domains"/>
    <property type="match status" value="1"/>
</dbReference>
<evidence type="ECO:0000259" key="2">
    <source>
        <dbReference type="Pfam" id="PF00174"/>
    </source>
</evidence>